<evidence type="ECO:0000313" key="2">
    <source>
        <dbReference type="WBParaSite" id="HPLM_0001958501-mRNA-1"/>
    </source>
</evidence>
<organism evidence="2">
    <name type="scientific">Haemonchus placei</name>
    <name type="common">Barber's pole worm</name>
    <dbReference type="NCBI Taxonomy" id="6290"/>
    <lineage>
        <taxon>Eukaryota</taxon>
        <taxon>Metazoa</taxon>
        <taxon>Ecdysozoa</taxon>
        <taxon>Nematoda</taxon>
        <taxon>Chromadorea</taxon>
        <taxon>Rhabditida</taxon>
        <taxon>Rhabditina</taxon>
        <taxon>Rhabditomorpha</taxon>
        <taxon>Strongyloidea</taxon>
        <taxon>Trichostrongylidae</taxon>
        <taxon>Haemonchus</taxon>
    </lineage>
</organism>
<feature type="compositionally biased region" description="Basic residues" evidence="1">
    <location>
        <begin position="16"/>
        <end position="26"/>
    </location>
</feature>
<reference evidence="2" key="1">
    <citation type="submission" date="2017-02" db="UniProtKB">
        <authorList>
            <consortium name="WormBaseParasite"/>
        </authorList>
    </citation>
    <scope>IDENTIFICATION</scope>
</reference>
<feature type="region of interest" description="Disordered" evidence="1">
    <location>
        <begin position="16"/>
        <end position="58"/>
    </location>
</feature>
<dbReference type="WBParaSite" id="HPLM_0001958501-mRNA-1">
    <property type="protein sequence ID" value="HPLM_0001958501-mRNA-1"/>
    <property type="gene ID" value="HPLM_0001958501"/>
</dbReference>
<protein>
    <submittedName>
        <fullName evidence="2">HTH_48 domain-containing protein</fullName>
    </submittedName>
</protein>
<evidence type="ECO:0000256" key="1">
    <source>
        <dbReference type="SAM" id="MobiDB-lite"/>
    </source>
</evidence>
<dbReference type="AlphaFoldDB" id="A0A0N4X5E3"/>
<accession>A0A0N4X5E3</accession>
<name>A0A0N4X5E3_HAEPC</name>
<sequence>MDTIHRFALKHLHRTIKSARQHPRQSQKSERRKPDKRNRSSVNCSPTDRGRGTARKRHETRLCMKNTEEGTKYFVLPEAAFAQNTVTDSRERLHILLDTRADGSPTTQSLADRLNLTQDTVTLMISTFGSQAPIEKQCGNKIVGSFGQRSLLLGRKQQVNNLKPLRQDKLTKDDIQFTADHGIQLSIPAHVQQAHSRFPWDAATYFRHSKEKSTDLAASAGNRADSFSHWLLRCGTPTGRSRGNHDGRASRRRRRKEKWAREVGTLSGLRISKFTRFLGISSPRTKMNRPSGMGSIRNNDYIEHNEYHVRLPWTGEAFKLPDNKTLAYKRLCSTLLSTSSWAV</sequence>
<proteinExistence type="predicted"/>
<feature type="region of interest" description="Disordered" evidence="1">
    <location>
        <begin position="238"/>
        <end position="257"/>
    </location>
</feature>